<dbReference type="EMBL" id="MTCY01000001">
    <property type="protein sequence ID" value="OWP79712.1"/>
    <property type="molecule type" value="Genomic_DNA"/>
</dbReference>
<dbReference type="Pfam" id="PF02602">
    <property type="entry name" value="HEM4"/>
    <property type="match status" value="1"/>
</dbReference>
<dbReference type="GO" id="GO:0004852">
    <property type="term" value="F:uroporphyrinogen-III synthase activity"/>
    <property type="evidence" value="ECO:0007669"/>
    <property type="project" value="InterPro"/>
</dbReference>
<dbReference type="InterPro" id="IPR036108">
    <property type="entry name" value="4pyrrol_syn_uPrphyn_synt_sf"/>
</dbReference>
<dbReference type="GO" id="GO:0006780">
    <property type="term" value="P:uroporphyrinogen III biosynthetic process"/>
    <property type="evidence" value="ECO:0007669"/>
    <property type="project" value="InterPro"/>
</dbReference>
<dbReference type="PANTHER" id="PTHR12390">
    <property type="entry name" value="UROPORPHYRINOGEN III SYNTHASE"/>
    <property type="match status" value="1"/>
</dbReference>
<evidence type="ECO:0000259" key="1">
    <source>
        <dbReference type="Pfam" id="PF02602"/>
    </source>
</evidence>
<dbReference type="InterPro" id="IPR003754">
    <property type="entry name" value="4pyrrol_synth_uPrphyn_synth"/>
</dbReference>
<reference evidence="2 3" key="1">
    <citation type="journal article" date="2017" name="Infect. Genet. Evol.">
        <title>Comparative genome analysis of fish pathogen Flavobacterium columnare reveals extensive sequence diversity within the species.</title>
        <authorList>
            <person name="Kayansamruaj P."/>
            <person name="Dong H.T."/>
            <person name="Hirono I."/>
            <person name="Kondo H."/>
            <person name="Senapin S."/>
            <person name="Rodkhum C."/>
        </authorList>
    </citation>
    <scope>NUCLEOTIDE SEQUENCE [LARGE SCALE GENOMIC DNA]</scope>
    <source>
        <strain evidence="2 3">1214</strain>
    </source>
</reference>
<dbReference type="InterPro" id="IPR039793">
    <property type="entry name" value="UROS/Hem4"/>
</dbReference>
<dbReference type="CDD" id="cd06578">
    <property type="entry name" value="HemD"/>
    <property type="match status" value="1"/>
</dbReference>
<dbReference type="SUPFAM" id="SSF69618">
    <property type="entry name" value="HemD-like"/>
    <property type="match status" value="1"/>
</dbReference>
<evidence type="ECO:0000313" key="3">
    <source>
        <dbReference type="Proteomes" id="UP000198034"/>
    </source>
</evidence>
<dbReference type="AlphaFoldDB" id="A0A246GE95"/>
<comment type="caution">
    <text evidence="2">The sequence shown here is derived from an EMBL/GenBank/DDBJ whole genome shotgun (WGS) entry which is preliminary data.</text>
</comment>
<sequence>MTKSIRIVSTKKLLISQKQFLLNTKLSVIDADFISIRPKHATFETLEEILLFTSQNAVKAILEFNNVEKIKNKRIFCVGNKTKVLLQNQGFNVEATANYATELAEIISSKYPNHSYTFFSGNLRQDALPKKLKEAKIILKEIEVYETVLTPLKVKTKVDGILFYSPSGVESYLKENKITNEACFCIGKTTAKALEGFTKNIIIANEPSIENVITTCINYFSHKY</sequence>
<dbReference type="Gene3D" id="3.40.50.10090">
    <property type="match status" value="2"/>
</dbReference>
<dbReference type="GO" id="GO:0005829">
    <property type="term" value="C:cytosol"/>
    <property type="evidence" value="ECO:0007669"/>
    <property type="project" value="TreeGrafter"/>
</dbReference>
<accession>A0A246GE95</accession>
<dbReference type="OrthoDB" id="1523900at2"/>
<dbReference type="Proteomes" id="UP000198034">
    <property type="component" value="Unassembled WGS sequence"/>
</dbReference>
<feature type="domain" description="Tetrapyrrole biosynthesis uroporphyrinogen III synthase" evidence="1">
    <location>
        <begin position="34"/>
        <end position="213"/>
    </location>
</feature>
<protein>
    <submittedName>
        <fullName evidence="2">Uroporphyrinogen III synthase</fullName>
    </submittedName>
</protein>
<gene>
    <name evidence="2" type="ORF">BWK62_00285</name>
</gene>
<proteinExistence type="predicted"/>
<name>A0A246GE95_9FLAO</name>
<organism evidence="2 3">
    <name type="scientific">Flavobacterium columnare</name>
    <dbReference type="NCBI Taxonomy" id="996"/>
    <lineage>
        <taxon>Bacteria</taxon>
        <taxon>Pseudomonadati</taxon>
        <taxon>Bacteroidota</taxon>
        <taxon>Flavobacteriia</taxon>
        <taxon>Flavobacteriales</taxon>
        <taxon>Flavobacteriaceae</taxon>
        <taxon>Flavobacterium</taxon>
    </lineage>
</organism>
<dbReference type="PANTHER" id="PTHR12390:SF0">
    <property type="entry name" value="UROPORPHYRINOGEN-III SYNTHASE"/>
    <property type="match status" value="1"/>
</dbReference>
<evidence type="ECO:0000313" key="2">
    <source>
        <dbReference type="EMBL" id="OWP79712.1"/>
    </source>
</evidence>